<evidence type="ECO:0000256" key="7">
    <source>
        <dbReference type="ARBA" id="ARBA00023180"/>
    </source>
</evidence>
<keyword evidence="11" id="KW-1185">Reference proteome</keyword>
<dbReference type="InterPro" id="IPR016054">
    <property type="entry name" value="LY6_UPA_recep-like"/>
</dbReference>
<accession>A0A671XJ26</accession>
<reference evidence="10" key="2">
    <citation type="submission" date="2025-08" db="UniProtKB">
        <authorList>
            <consortium name="Ensembl"/>
        </authorList>
    </citation>
    <scope>IDENTIFICATION</scope>
</reference>
<organism evidence="10 11">
    <name type="scientific">Sparus aurata</name>
    <name type="common">Gilthead sea bream</name>
    <dbReference type="NCBI Taxonomy" id="8175"/>
    <lineage>
        <taxon>Eukaryota</taxon>
        <taxon>Metazoa</taxon>
        <taxon>Chordata</taxon>
        <taxon>Craniata</taxon>
        <taxon>Vertebrata</taxon>
        <taxon>Euteleostomi</taxon>
        <taxon>Actinopterygii</taxon>
        <taxon>Neopterygii</taxon>
        <taxon>Teleostei</taxon>
        <taxon>Neoteleostei</taxon>
        <taxon>Acanthomorphata</taxon>
        <taxon>Eupercaria</taxon>
        <taxon>Spariformes</taxon>
        <taxon>Sparidae</taxon>
        <taxon>Sparus</taxon>
    </lineage>
</organism>
<keyword evidence="5" id="KW-0732">Signal</keyword>
<feature type="domain" description="Snake toxin/toxin-like" evidence="9">
    <location>
        <begin position="62"/>
        <end position="128"/>
    </location>
</feature>
<evidence type="ECO:0000256" key="6">
    <source>
        <dbReference type="ARBA" id="ARBA00023136"/>
    </source>
</evidence>
<keyword evidence="4" id="KW-0964">Secreted</keyword>
<dbReference type="PANTHER" id="PTHR20914">
    <property type="entry name" value="LY6/PLAUR DOMAIN-CONTAINING PROTEIN 8"/>
    <property type="match status" value="1"/>
</dbReference>
<evidence type="ECO:0000256" key="5">
    <source>
        <dbReference type="ARBA" id="ARBA00022729"/>
    </source>
</evidence>
<keyword evidence="6" id="KW-0472">Membrane</keyword>
<protein>
    <recommendedName>
        <fullName evidence="12">UPAR/Ly6 domain-containing protein</fullName>
    </recommendedName>
</protein>
<dbReference type="GO" id="GO:0005886">
    <property type="term" value="C:plasma membrane"/>
    <property type="evidence" value="ECO:0007669"/>
    <property type="project" value="UniProtKB-SubCell"/>
</dbReference>
<gene>
    <name evidence="10" type="primary">plaur</name>
</gene>
<evidence type="ECO:0000259" key="8">
    <source>
        <dbReference type="Pfam" id="PF00021"/>
    </source>
</evidence>
<dbReference type="SUPFAM" id="SSF57302">
    <property type="entry name" value="Snake toxin-like"/>
    <property type="match status" value="2"/>
</dbReference>
<dbReference type="AlphaFoldDB" id="A0A671XJ26"/>
<dbReference type="PANTHER" id="PTHR20914:SF9">
    <property type="entry name" value="COILED, ISOFORM A"/>
    <property type="match status" value="1"/>
</dbReference>
<comment type="subcellular location">
    <subcellularLocation>
        <location evidence="1">Cell membrane</location>
    </subcellularLocation>
    <subcellularLocation>
        <location evidence="2">Secreted</location>
    </subcellularLocation>
</comment>
<evidence type="ECO:0000313" key="11">
    <source>
        <dbReference type="Proteomes" id="UP000472265"/>
    </source>
</evidence>
<reference evidence="10" key="1">
    <citation type="submission" date="2021-04" db="EMBL/GenBank/DDBJ databases">
        <authorList>
            <consortium name="Wellcome Sanger Institute Data Sharing"/>
        </authorList>
    </citation>
    <scope>NUCLEOTIDE SEQUENCE [LARGE SCALE GENOMIC DNA]</scope>
</reference>
<keyword evidence="7" id="KW-0325">Glycoprotein</keyword>
<evidence type="ECO:0000256" key="3">
    <source>
        <dbReference type="ARBA" id="ARBA00022475"/>
    </source>
</evidence>
<proteinExistence type="predicted"/>
<dbReference type="Ensembl" id="ENSSAUT00010053713.1">
    <property type="protein sequence ID" value="ENSSAUP00010051094.1"/>
    <property type="gene ID" value="ENSSAUG00010021221.1"/>
</dbReference>
<evidence type="ECO:0000256" key="2">
    <source>
        <dbReference type="ARBA" id="ARBA00004613"/>
    </source>
</evidence>
<feature type="domain" description="UPAR/Ly6" evidence="8">
    <location>
        <begin position="8"/>
        <end position="47"/>
    </location>
</feature>
<dbReference type="GeneTree" id="ENSGT00940000163304"/>
<dbReference type="InterPro" id="IPR050918">
    <property type="entry name" value="CNF-like_PLA2_Inhibitor"/>
</dbReference>
<dbReference type="InterPro" id="IPR035076">
    <property type="entry name" value="Toxin/TOLIP"/>
</dbReference>
<evidence type="ECO:0000256" key="4">
    <source>
        <dbReference type="ARBA" id="ARBA00022525"/>
    </source>
</evidence>
<dbReference type="GO" id="GO:0005576">
    <property type="term" value="C:extracellular region"/>
    <property type="evidence" value="ECO:0007669"/>
    <property type="project" value="UniProtKB-SubCell"/>
</dbReference>
<evidence type="ECO:0000259" key="9">
    <source>
        <dbReference type="Pfam" id="PF00087"/>
    </source>
</evidence>
<sequence length="151" mass="15744">MHCGAKVVDMNMKTCTLPDQCFEGSLNFGIAKTVIATKCCTTDLCNNKPATEPGKTNPNGKKCYFCNGNTCTGTLNCEGNEDHCISGTAQKTTMKGCASKLMCTSASNPQIQGFIGGDISCCQGNYCNSASSTSAGLLLLVTPVVSLLMLS</sequence>
<evidence type="ECO:0008006" key="12">
    <source>
        <dbReference type="Google" id="ProtNLM"/>
    </source>
</evidence>
<evidence type="ECO:0000256" key="1">
    <source>
        <dbReference type="ARBA" id="ARBA00004236"/>
    </source>
</evidence>
<dbReference type="Proteomes" id="UP000472265">
    <property type="component" value="Chromosome 17"/>
</dbReference>
<dbReference type="InterPro" id="IPR045860">
    <property type="entry name" value="Snake_toxin-like_sf"/>
</dbReference>
<keyword evidence="3" id="KW-1003">Cell membrane</keyword>
<reference evidence="10" key="3">
    <citation type="submission" date="2025-09" db="UniProtKB">
        <authorList>
            <consortium name="Ensembl"/>
        </authorList>
    </citation>
    <scope>IDENTIFICATION</scope>
</reference>
<dbReference type="Gene3D" id="2.10.60.10">
    <property type="entry name" value="CD59"/>
    <property type="match status" value="2"/>
</dbReference>
<dbReference type="Pfam" id="PF00021">
    <property type="entry name" value="UPAR_LY6"/>
    <property type="match status" value="1"/>
</dbReference>
<dbReference type="Pfam" id="PF00087">
    <property type="entry name" value="Toxin_TOLIP"/>
    <property type="match status" value="1"/>
</dbReference>
<evidence type="ECO:0000313" key="10">
    <source>
        <dbReference type="Ensembl" id="ENSSAUP00010051094.1"/>
    </source>
</evidence>
<name>A0A671XJ26_SPAAU</name>